<comment type="caution">
    <text evidence="1">The sequence shown here is derived from an EMBL/GenBank/DDBJ whole genome shotgun (WGS) entry which is preliminary data.</text>
</comment>
<sequence length="116" mass="12857">MRYIKRTNTVELTARNVTALLAKLDDRLSARTLISPDDDFVVRAIENNVSLDSAEPPKAVPVHTTVTLTRDDLWYLTTPGATLTHGAFTLRSVTDEAHYSDRAPGAVYMPESGVQW</sequence>
<dbReference type="AlphaFoldDB" id="A0A829M669"/>
<accession>A0A829M669</accession>
<evidence type="ECO:0000313" key="2">
    <source>
        <dbReference type="Proteomes" id="UP000018502"/>
    </source>
</evidence>
<dbReference type="Proteomes" id="UP000018502">
    <property type="component" value="Unassembled WGS sequence"/>
</dbReference>
<dbReference type="EMBL" id="AYTF01000002">
    <property type="protein sequence ID" value="ESV61590.1"/>
    <property type="molecule type" value="Genomic_DNA"/>
</dbReference>
<reference evidence="1 2" key="1">
    <citation type="journal article" date="2014" name="Emerg. Infect. Dis.">
        <title>High-level Relatedness among Mycobacterium abscessus subsp. massiliense Strains from Widely Separated Outbreaks.</title>
        <authorList>
            <person name="Tettelin H."/>
            <person name="Davidson R.M."/>
            <person name="Agrawal S."/>
            <person name="Aitken M.L."/>
            <person name="Shallom S."/>
            <person name="Hasan N.A."/>
            <person name="Strong M."/>
            <person name="Nogueira de Moura V.C."/>
            <person name="De Groote M.A."/>
            <person name="Duarte R.S."/>
            <person name="Hine E."/>
            <person name="Parankush S."/>
            <person name="Su Q."/>
            <person name="Daugherty S.C."/>
            <person name="Fraser C.M."/>
            <person name="Brown-Elliott B.A."/>
            <person name="Wallace R.J.Jr."/>
            <person name="Holland S.M."/>
            <person name="Sampaio E.P."/>
            <person name="Olivier K.N."/>
            <person name="Jackson M."/>
            <person name="Zelazny A.M."/>
        </authorList>
    </citation>
    <scope>NUCLEOTIDE SEQUENCE [LARGE SCALE GENOMIC DNA]</scope>
    <source>
        <strain evidence="1 2">MAB_091912_2446</strain>
    </source>
</reference>
<organism evidence="1 2">
    <name type="scientific">Mycobacteroides abscessus MAB_091912_2446</name>
    <dbReference type="NCBI Taxonomy" id="1335414"/>
    <lineage>
        <taxon>Bacteria</taxon>
        <taxon>Bacillati</taxon>
        <taxon>Actinomycetota</taxon>
        <taxon>Actinomycetes</taxon>
        <taxon>Mycobacteriales</taxon>
        <taxon>Mycobacteriaceae</taxon>
        <taxon>Mycobacteroides</taxon>
        <taxon>Mycobacteroides abscessus</taxon>
    </lineage>
</organism>
<gene>
    <name evidence="1" type="ORF">L833_3985</name>
</gene>
<proteinExistence type="predicted"/>
<name>A0A829M669_9MYCO</name>
<protein>
    <submittedName>
        <fullName evidence="1">Uncharacterized protein</fullName>
    </submittedName>
</protein>
<evidence type="ECO:0000313" key="1">
    <source>
        <dbReference type="EMBL" id="ESV61590.1"/>
    </source>
</evidence>